<dbReference type="InterPro" id="IPR019734">
    <property type="entry name" value="TPR_rpt"/>
</dbReference>
<dbReference type="Pfam" id="PF13374">
    <property type="entry name" value="TPR_10"/>
    <property type="match status" value="1"/>
</dbReference>
<dbReference type="Pfam" id="PF13181">
    <property type="entry name" value="TPR_8"/>
    <property type="match status" value="1"/>
</dbReference>
<dbReference type="Gene3D" id="3.90.176.10">
    <property type="entry name" value="Toxin ADP-ribosyltransferase, Chain A, domain 1"/>
    <property type="match status" value="1"/>
</dbReference>
<dbReference type="EMBL" id="EU643479">
    <property type="protein sequence ID" value="ACD54697.1"/>
    <property type="molecule type" value="Genomic_DNA"/>
</dbReference>
<dbReference type="SUPFAM" id="SSF48452">
    <property type="entry name" value="TPR-like"/>
    <property type="match status" value="3"/>
</dbReference>
<dbReference type="AlphaFoldDB" id="B3G4E9"/>
<dbReference type="Pfam" id="PF03496">
    <property type="entry name" value="ADPrib_exo_Tox"/>
    <property type="match status" value="1"/>
</dbReference>
<feature type="repeat" description="TPR" evidence="3">
    <location>
        <begin position="651"/>
        <end position="684"/>
    </location>
</feature>
<dbReference type="PROSITE" id="PS50293">
    <property type="entry name" value="TPR_REGION"/>
    <property type="match status" value="4"/>
</dbReference>
<evidence type="ECO:0000313" key="5">
    <source>
        <dbReference type="EMBL" id="ACD54697.1"/>
    </source>
</evidence>
<dbReference type="SMART" id="SM00028">
    <property type="entry name" value="TPR"/>
    <property type="match status" value="9"/>
</dbReference>
<name>B3G4E9_ADIVA</name>
<dbReference type="PANTHER" id="PTHR45641">
    <property type="entry name" value="TETRATRICOPEPTIDE REPEAT PROTEIN (AFU_ORTHOLOGUE AFUA_6G03870)"/>
    <property type="match status" value="1"/>
</dbReference>
<dbReference type="SUPFAM" id="SSF56399">
    <property type="entry name" value="ADP-ribosylation"/>
    <property type="match status" value="1"/>
</dbReference>
<dbReference type="Pfam" id="PF13424">
    <property type="entry name" value="TPR_12"/>
    <property type="match status" value="3"/>
</dbReference>
<feature type="repeat" description="TPR" evidence="3">
    <location>
        <begin position="693"/>
        <end position="726"/>
    </location>
</feature>
<accession>B3G4E9</accession>
<feature type="repeat" description="TPR" evidence="3">
    <location>
        <begin position="483"/>
        <end position="516"/>
    </location>
</feature>
<dbReference type="PANTHER" id="PTHR45641:SF19">
    <property type="entry name" value="NEPHROCYSTIN-3"/>
    <property type="match status" value="1"/>
</dbReference>
<organism evidence="5">
    <name type="scientific">Adineta vaga</name>
    <name type="common">Rotifer</name>
    <name type="synonym">Callidina vaga</name>
    <dbReference type="NCBI Taxonomy" id="104782"/>
    <lineage>
        <taxon>Eukaryota</taxon>
        <taxon>Metazoa</taxon>
        <taxon>Spiralia</taxon>
        <taxon>Gnathifera</taxon>
        <taxon>Rotifera</taxon>
        <taxon>Eurotatoria</taxon>
        <taxon>Bdelloidea</taxon>
        <taxon>Adinetida</taxon>
        <taxon>Adinetidae</taxon>
        <taxon>Adineta</taxon>
    </lineage>
</organism>
<dbReference type="GO" id="GO:0005576">
    <property type="term" value="C:extracellular region"/>
    <property type="evidence" value="ECO:0007669"/>
    <property type="project" value="InterPro"/>
</dbReference>
<feature type="repeat" description="TPR" evidence="3">
    <location>
        <begin position="441"/>
        <end position="474"/>
    </location>
</feature>
<keyword evidence="1" id="KW-0677">Repeat</keyword>
<reference evidence="5" key="1">
    <citation type="journal article" date="2008" name="Science">
        <title>Massive horizontal gene transfer in bdelloid rotifers.</title>
        <authorList>
            <person name="Gladyshev E.A."/>
            <person name="Meselson M.S."/>
            <person name="Arkhipova I.R."/>
        </authorList>
    </citation>
    <scope>NUCLEOTIDE SEQUENCE</scope>
</reference>
<keyword evidence="2 3" id="KW-0802">TPR repeat</keyword>
<evidence type="ECO:0000256" key="2">
    <source>
        <dbReference type="ARBA" id="ARBA00022803"/>
    </source>
</evidence>
<proteinExistence type="predicted"/>
<dbReference type="InterPro" id="IPR006597">
    <property type="entry name" value="Sel1-like"/>
</dbReference>
<dbReference type="Gene3D" id="1.25.40.10">
    <property type="entry name" value="Tetratricopeptide repeat domain"/>
    <property type="match status" value="4"/>
</dbReference>
<feature type="repeat" description="TPR" evidence="3">
    <location>
        <begin position="609"/>
        <end position="642"/>
    </location>
</feature>
<evidence type="ECO:0000256" key="1">
    <source>
        <dbReference type="ARBA" id="ARBA00022737"/>
    </source>
</evidence>
<feature type="repeat" description="TPR" evidence="3">
    <location>
        <begin position="567"/>
        <end position="600"/>
    </location>
</feature>
<dbReference type="InterPro" id="IPR011990">
    <property type="entry name" value="TPR-like_helical_dom_sf"/>
</dbReference>
<dbReference type="SMART" id="SM00671">
    <property type="entry name" value="SEL1"/>
    <property type="match status" value="5"/>
</dbReference>
<protein>
    <submittedName>
        <fullName evidence="5">TPR repeat containing protein-like protein</fullName>
    </submittedName>
</protein>
<dbReference type="PROSITE" id="PS51996">
    <property type="entry name" value="TR_MART"/>
    <property type="match status" value="1"/>
</dbReference>
<evidence type="ECO:0000259" key="4">
    <source>
        <dbReference type="Pfam" id="PF03496"/>
    </source>
</evidence>
<sequence>MTDTTKSKEGAVNCKKPYEQQRLDIEKLETIIVVWLDKHFDENHEDCQSTITQLYSYSNDINTFMDNDQCIEFILDIADKNVCMIISGSMVQNLLPCIHDICLLDSIFLYCKNEEYHQQWFKQWSKIKGVFTDLTSICAALRERTYQCQQNAISMSFVGSKKRLDQLDPSFMYTQLIKEIMLTIDFGDKHIKEFIEYCPDLLHQYHQKSPIWWYTNPGVLYTILNCALRLLDGDIIVRMGFFINDLHRQIEQLHKQQFGTNPCGEIFTCYRGQGLSKRIFDEMIKSKGGLMSFNNFLSTSKNRYVSLFFAESNLSNPDLIGILFTIKIDPKQSTTPFASIRGISAIPDEDEVLFSMHTVFRIDDIKLISENNRLYEVNLILTSDNDKELNALTDQIRKDSFPDTHGWDRLGSVLIRVNQNEKAEEIFRMLLSERKKEVSKAPIYNELGLIKNNRGEYVEAIKYYEKAIAIQQQSLYSNHTDLASSYNNIGLMYHNMGEYQKALSYYEKSLTIQQQSLLPNHPDLAASYNNIGSVYYKMDDYPKALSYYEKSLVIRQQSLPSNHPDLGASYNNIGRVYYNLDNHSKALSYQEKGLIIQQKSLPLNHPQLAASYNNIGIVYKNMCQYQKALSYYEKSLTIQQQSLPPNHPDLVSSYNNMGNVYNSMDDYPKALSYYEKVLIIRQQSLPSNHPDFALSYNNIGMVYQSMGNYEKALSYHEKALAIHQQLLPPNHRHLASSYNIIGLVYEQMKNYPKAFSFYERAVQIAQQSLPSSRPNLQHMKNNLHRVRKKL</sequence>
<dbReference type="InterPro" id="IPR003540">
    <property type="entry name" value="ADP-ribosyltransferase"/>
</dbReference>
<dbReference type="PROSITE" id="PS50005">
    <property type="entry name" value="TPR"/>
    <property type="match status" value="8"/>
</dbReference>
<evidence type="ECO:0000256" key="3">
    <source>
        <dbReference type="PROSITE-ProRule" id="PRU00339"/>
    </source>
</evidence>
<feature type="repeat" description="TPR" evidence="3">
    <location>
        <begin position="735"/>
        <end position="768"/>
    </location>
</feature>
<feature type="domain" description="ADP ribosyltransferase" evidence="4">
    <location>
        <begin position="206"/>
        <end position="373"/>
    </location>
</feature>
<feature type="repeat" description="TPR" evidence="3">
    <location>
        <begin position="525"/>
        <end position="558"/>
    </location>
</feature>